<dbReference type="AlphaFoldDB" id="D8U3C9"/>
<feature type="compositionally biased region" description="Basic and acidic residues" evidence="1">
    <location>
        <begin position="91"/>
        <end position="100"/>
    </location>
</feature>
<dbReference type="EMBL" id="GL378355">
    <property type="protein sequence ID" value="EFJ45730.1"/>
    <property type="molecule type" value="Genomic_DNA"/>
</dbReference>
<feature type="compositionally biased region" description="Basic residues" evidence="1">
    <location>
        <begin position="77"/>
        <end position="90"/>
    </location>
</feature>
<dbReference type="KEGG" id="vcn:VOLCADRAFT_93897"/>
<keyword evidence="3" id="KW-1185">Reference proteome</keyword>
<sequence length="620" mass="61688">MGHLRDPRRRRLAEAEAALPWAVQHGSALTGDNLITPTTTITTYRSSRYHPGAALMRLRPLRQAPLPVPAALTLTARRTRQRRQRPNHSRGAREQERERTQMPQHPPQDSPALGGSRADLGAEHVAAAAMAAGFPADGMPYSGGCGNSTTIAAGGQPSRMGGGEGSALNRQMSYSSRDPPFNGGVGGGGGGGGAGAVDAMQVDSSSSPPTAPLRTVSGMAEAAVTAAAAAAAAAAGAANAAAPAGDERIHASLAAIERKLLLQEERLVYELKQVRLMQKLLHVQQMKQMVREAMRGKDRDAAAALAAAVAGLGTEALLGTAGSPFPSAVAAAVAPVAATAGPDGVDGALARLSSLPSHVLVAAARAAAAAAPGGGGSGTLVRELSGTDVLRTGSGAAAAAAAHHGVPSAAAAATAGTASDHPHPPHFPPQQHPAHHHPLARHSSLPSHQRRGVHPAEVHGAVAAAAAAVQDGTAATSDEAWSSLSADGGGRLMAYIAALSSNKGAAPAGGLAATPCRDAGSLGVSDLGGMLGGGGSQASRQRAHAGGGGGSDGAGAAALRNGPPPLPHGSRAAAGTVPYNGGVGIDVTGQRVVVYGTILESECAELDFVGSGQKIKIWNR</sequence>
<proteinExistence type="predicted"/>
<feature type="region of interest" description="Disordered" evidence="1">
    <location>
        <begin position="532"/>
        <end position="573"/>
    </location>
</feature>
<dbReference type="RefSeq" id="XP_002953131.1">
    <property type="nucleotide sequence ID" value="XM_002953085.1"/>
</dbReference>
<organism evidence="3">
    <name type="scientific">Volvox carteri f. nagariensis</name>
    <dbReference type="NCBI Taxonomy" id="3068"/>
    <lineage>
        <taxon>Eukaryota</taxon>
        <taxon>Viridiplantae</taxon>
        <taxon>Chlorophyta</taxon>
        <taxon>core chlorophytes</taxon>
        <taxon>Chlorophyceae</taxon>
        <taxon>CS clade</taxon>
        <taxon>Chlamydomonadales</taxon>
        <taxon>Volvocaceae</taxon>
        <taxon>Volvox</taxon>
    </lineage>
</organism>
<feature type="region of interest" description="Disordered" evidence="1">
    <location>
        <begin position="152"/>
        <end position="214"/>
    </location>
</feature>
<dbReference type="InParanoid" id="D8U3C9"/>
<feature type="region of interest" description="Disordered" evidence="1">
    <location>
        <begin position="408"/>
        <end position="454"/>
    </location>
</feature>
<dbReference type="GeneID" id="9622213"/>
<evidence type="ECO:0000313" key="3">
    <source>
        <dbReference type="Proteomes" id="UP000001058"/>
    </source>
</evidence>
<feature type="compositionally biased region" description="Gly residues" evidence="1">
    <location>
        <begin position="183"/>
        <end position="195"/>
    </location>
</feature>
<reference evidence="2 3" key="1">
    <citation type="journal article" date="2010" name="Science">
        <title>Genomic analysis of organismal complexity in the multicellular green alga Volvox carteri.</title>
        <authorList>
            <person name="Prochnik S.E."/>
            <person name="Umen J."/>
            <person name="Nedelcu A.M."/>
            <person name="Hallmann A."/>
            <person name="Miller S.M."/>
            <person name="Nishii I."/>
            <person name="Ferris P."/>
            <person name="Kuo A."/>
            <person name="Mitros T."/>
            <person name="Fritz-Laylin L.K."/>
            <person name="Hellsten U."/>
            <person name="Chapman J."/>
            <person name="Simakov O."/>
            <person name="Rensing S.A."/>
            <person name="Terry A."/>
            <person name="Pangilinan J."/>
            <person name="Kapitonov V."/>
            <person name="Jurka J."/>
            <person name="Salamov A."/>
            <person name="Shapiro H."/>
            <person name="Schmutz J."/>
            <person name="Grimwood J."/>
            <person name="Lindquist E."/>
            <person name="Lucas S."/>
            <person name="Grigoriev I.V."/>
            <person name="Schmitt R."/>
            <person name="Kirk D."/>
            <person name="Rokhsar D.S."/>
        </authorList>
    </citation>
    <scope>NUCLEOTIDE SEQUENCE [LARGE SCALE GENOMIC DNA]</scope>
    <source>
        <strain evidence="3">f. Nagariensis / Eve</strain>
    </source>
</reference>
<gene>
    <name evidence="2" type="ORF">VOLCADRAFT_93897</name>
</gene>
<accession>D8U3C9</accession>
<dbReference type="OrthoDB" id="553226at2759"/>
<evidence type="ECO:0000313" key="2">
    <source>
        <dbReference type="EMBL" id="EFJ45730.1"/>
    </source>
</evidence>
<protein>
    <submittedName>
        <fullName evidence="2">Uncharacterized protein</fullName>
    </submittedName>
</protein>
<feature type="compositionally biased region" description="Low complexity" evidence="1">
    <location>
        <begin position="408"/>
        <end position="419"/>
    </location>
</feature>
<name>D8U3C9_VOLCA</name>
<feature type="region of interest" description="Disordered" evidence="1">
    <location>
        <begin position="66"/>
        <end position="117"/>
    </location>
</feature>
<dbReference type="STRING" id="3068.D8U3C9"/>
<evidence type="ECO:0000256" key="1">
    <source>
        <dbReference type="SAM" id="MobiDB-lite"/>
    </source>
</evidence>
<dbReference type="Proteomes" id="UP000001058">
    <property type="component" value="Unassembled WGS sequence"/>
</dbReference>